<dbReference type="InterPro" id="IPR013783">
    <property type="entry name" value="Ig-like_fold"/>
</dbReference>
<dbReference type="Pfam" id="PF00942">
    <property type="entry name" value="CBM_3"/>
    <property type="match status" value="1"/>
</dbReference>
<dbReference type="GO" id="GO:0030245">
    <property type="term" value="P:cellulose catabolic process"/>
    <property type="evidence" value="ECO:0007669"/>
    <property type="project" value="UniProtKB-KW"/>
</dbReference>
<keyword evidence="2" id="KW-0378">Hydrolase</keyword>
<dbReference type="SUPFAM" id="SSF81296">
    <property type="entry name" value="E set domains"/>
    <property type="match status" value="2"/>
</dbReference>
<dbReference type="InterPro" id="IPR052025">
    <property type="entry name" value="Xyloglucanase_GH74"/>
</dbReference>
<evidence type="ECO:0000256" key="3">
    <source>
        <dbReference type="ARBA" id="ARBA00023001"/>
    </source>
</evidence>
<evidence type="ECO:0000256" key="8">
    <source>
        <dbReference type="SAM" id="SignalP"/>
    </source>
</evidence>
<dbReference type="SMART" id="SM01067">
    <property type="entry name" value="CBM_3"/>
    <property type="match status" value="1"/>
</dbReference>
<dbReference type="InterPro" id="IPR014756">
    <property type="entry name" value="Ig_E-set"/>
</dbReference>
<sequence>MIKGRNKTIFSVFMAAVLLFTSAAGPMPQASASAGVTTEPYTWQNAQIGGGGYVVDIVFNQGEKDLIYARTDMGGAYRFNSTTDRWIPLTDTIGFDDWNNLGCDSIAADPVDTNRVYIAAGTYTNNWTASNGCILRSEDKGDTWKVTKLPFKVGANMMGRSMGERLAVDPHSNNVLYMGTRSGNGLWKSTDYGVTWSRVTSFTEVGDYAPTNDDSTLYDNTLTGVVWVTFDPSSSQAGTPCQTIYAGVANKAKSGGTAENTIFYTTNGGATWSPLKGQPTAGYFPHHGVLSSDGILYITYSNGVGPYDGSKGDVWKYNTKTAAWTQISPVPSSSEDNYYGYGGISVDAKNPGTLIVTTLNSWWPDANIFRSTDGGTTWSRFWKWNGYPDRILNYTQDISASPWLTFGKQPQPPEPSPKLGWMMGNISIDPFNSDRMFYSTGATVYMADNLTALDRGGKVNLTVKSLGIEQTAVLSLISPPSGTAHLVSGLGDVTGFVHNDLKAVPKMMMITPNFSSTTSMDYAELNPTKYVRVGNTDAGTASRIGISYDTGNNWSAGTNCWSAASNDSTGGGKVAMSADGNTILWAPPGKTPSYSTTSGSSWTACTGLPADAAIASDRVNPKKFYGFSGSTFYVSTNSGATFTAAATGLPDPSSSPSPETTPVSFKAMPGIEGDIWLTGGSEGYDYGLWHSTNSGAAFTRVSSVEEADAVGFGMAAPGQSYMALYISAQVNGVRGIFRSDDAGASWVRINDDAHQYGRTNMCITGDPRIYGRVYLGTNGRGILYGDSLNTENSSVISPTTAVFDKNTANQVDITVTMTLNGNTLSNIKNGSVVLTNGKDYTVSGNTVTIKKTYLAALAVGTAALTFDFSAGTDRVLSITVSDTTGVNNSSISPTAAAFDKNTANQADIPVTMTLNGNTLTKITNGSVVLAAGTDYAVSGNAVTIKKVYLANQPVGTTNLTFDFSAGIDPVLAVTITNSSVSQGNLEVQMYNSGRTEALNSLSPQFKIVNTGTASIALSNVKIRYYFTKEGSASQTFWCDWSNAGTANVVGTFADMAAPKATADCYLEISFQSAAGNLAAGDCVYIQSRITKSDWSSYTQANDYSYNSTSTAYTSWTKVPAYVSGSLVWGIEP</sequence>
<evidence type="ECO:0000259" key="9">
    <source>
        <dbReference type="PROSITE" id="PS51172"/>
    </source>
</evidence>
<comment type="similarity">
    <text evidence="7">Belongs to the glycosyl hydrolase 74 family.</text>
</comment>
<dbReference type="Pfam" id="PF03442">
    <property type="entry name" value="CBM_X2"/>
    <property type="match status" value="2"/>
</dbReference>
<dbReference type="Gene3D" id="2.60.40.10">
    <property type="entry name" value="Immunoglobulins"/>
    <property type="match status" value="2"/>
</dbReference>
<protein>
    <submittedName>
        <fullName evidence="10">Cellulose binding domain-containing protein</fullName>
    </submittedName>
</protein>
<dbReference type="InterPro" id="IPR015943">
    <property type="entry name" value="WD40/YVTN_repeat-like_dom_sf"/>
</dbReference>
<feature type="signal peptide" evidence="8">
    <location>
        <begin position="1"/>
        <end position="23"/>
    </location>
</feature>
<dbReference type="RefSeq" id="WP_073276563.1">
    <property type="nucleotide sequence ID" value="NZ_FRAC01000012.1"/>
</dbReference>
<dbReference type="STRING" id="1121322.SAMN02745136_02608"/>
<keyword evidence="1 8" id="KW-0732">Signal</keyword>
<evidence type="ECO:0000313" key="11">
    <source>
        <dbReference type="Proteomes" id="UP000184386"/>
    </source>
</evidence>
<accession>A0A1M6SUW3</accession>
<keyword evidence="6" id="KW-0624">Polysaccharide degradation</keyword>
<dbReference type="SUPFAM" id="SSF110296">
    <property type="entry name" value="Oligoxyloglucan reducing end-specific cellobiohydrolase"/>
    <property type="match status" value="2"/>
</dbReference>
<evidence type="ECO:0000256" key="1">
    <source>
        <dbReference type="ARBA" id="ARBA00022729"/>
    </source>
</evidence>
<keyword evidence="5" id="KW-0326">Glycosidase</keyword>
<keyword evidence="11" id="KW-1185">Reference proteome</keyword>
<evidence type="ECO:0000313" key="10">
    <source>
        <dbReference type="EMBL" id="SHK48522.1"/>
    </source>
</evidence>
<evidence type="ECO:0000256" key="7">
    <source>
        <dbReference type="ARBA" id="ARBA00037986"/>
    </source>
</evidence>
<dbReference type="GO" id="GO:0030248">
    <property type="term" value="F:cellulose binding"/>
    <property type="evidence" value="ECO:0007669"/>
    <property type="project" value="InterPro"/>
</dbReference>
<organism evidence="10 11">
    <name type="scientific">Anaerocolumna jejuensis DSM 15929</name>
    <dbReference type="NCBI Taxonomy" id="1121322"/>
    <lineage>
        <taxon>Bacteria</taxon>
        <taxon>Bacillati</taxon>
        <taxon>Bacillota</taxon>
        <taxon>Clostridia</taxon>
        <taxon>Lachnospirales</taxon>
        <taxon>Lachnospiraceae</taxon>
        <taxon>Anaerocolumna</taxon>
    </lineage>
</organism>
<proteinExistence type="inferred from homology"/>
<keyword evidence="3" id="KW-0136">Cellulose degradation</keyword>
<dbReference type="PROSITE" id="PS51172">
    <property type="entry name" value="CBM3"/>
    <property type="match status" value="1"/>
</dbReference>
<evidence type="ECO:0000256" key="6">
    <source>
        <dbReference type="ARBA" id="ARBA00023326"/>
    </source>
</evidence>
<dbReference type="Gene3D" id="2.60.40.710">
    <property type="entry name" value="Endoglucanase-like"/>
    <property type="match status" value="1"/>
</dbReference>
<dbReference type="Gene3D" id="2.130.10.10">
    <property type="entry name" value="YVTN repeat-like/Quinoprotein amine dehydrogenase"/>
    <property type="match status" value="2"/>
</dbReference>
<feature type="chain" id="PRO_5038360029" evidence="8">
    <location>
        <begin position="24"/>
        <end position="1132"/>
    </location>
</feature>
<dbReference type="OrthoDB" id="9757947at2"/>
<dbReference type="CDD" id="cd15482">
    <property type="entry name" value="Sialidase_non-viral"/>
    <property type="match status" value="1"/>
</dbReference>
<dbReference type="FunFam" id="2.130.10.10:FF:000534">
    <property type="entry name" value="Xyloglucanase Xgh74A"/>
    <property type="match status" value="1"/>
</dbReference>
<dbReference type="InterPro" id="IPR001956">
    <property type="entry name" value="CBM3"/>
</dbReference>
<name>A0A1M6SUW3_9FIRM</name>
<dbReference type="InterPro" id="IPR036966">
    <property type="entry name" value="CBM3_sf"/>
</dbReference>
<feature type="domain" description="CBM3" evidence="9">
    <location>
        <begin position="981"/>
        <end position="1132"/>
    </location>
</feature>
<evidence type="ECO:0000256" key="4">
    <source>
        <dbReference type="ARBA" id="ARBA00023277"/>
    </source>
</evidence>
<dbReference type="PANTHER" id="PTHR43739">
    <property type="entry name" value="XYLOGLUCANASE (EUROFUNG)"/>
    <property type="match status" value="1"/>
</dbReference>
<dbReference type="GO" id="GO:0016798">
    <property type="term" value="F:hydrolase activity, acting on glycosyl bonds"/>
    <property type="evidence" value="ECO:0007669"/>
    <property type="project" value="UniProtKB-KW"/>
</dbReference>
<dbReference type="InterPro" id="IPR005102">
    <property type="entry name" value="Carbo-bd_X2"/>
</dbReference>
<evidence type="ECO:0000256" key="5">
    <source>
        <dbReference type="ARBA" id="ARBA00023295"/>
    </source>
</evidence>
<reference evidence="10 11" key="1">
    <citation type="submission" date="2016-11" db="EMBL/GenBank/DDBJ databases">
        <authorList>
            <person name="Jaros S."/>
            <person name="Januszkiewicz K."/>
            <person name="Wedrychowicz H."/>
        </authorList>
    </citation>
    <scope>NUCLEOTIDE SEQUENCE [LARGE SCALE GENOMIC DNA]</scope>
    <source>
        <strain evidence="10 11">DSM 15929</strain>
    </source>
</reference>
<dbReference type="InterPro" id="IPR008965">
    <property type="entry name" value="CBM2/CBM3_carb-bd_dom_sf"/>
</dbReference>
<evidence type="ECO:0000256" key="2">
    <source>
        <dbReference type="ARBA" id="ARBA00022801"/>
    </source>
</evidence>
<dbReference type="SUPFAM" id="SSF49384">
    <property type="entry name" value="Carbohydrate-binding domain"/>
    <property type="match status" value="1"/>
</dbReference>
<gene>
    <name evidence="10" type="ORF">SAMN02745136_02608</name>
</gene>
<dbReference type="GO" id="GO:0010411">
    <property type="term" value="P:xyloglucan metabolic process"/>
    <property type="evidence" value="ECO:0007669"/>
    <property type="project" value="TreeGrafter"/>
</dbReference>
<dbReference type="AlphaFoldDB" id="A0A1M6SUW3"/>
<dbReference type="EMBL" id="FRAC01000012">
    <property type="protein sequence ID" value="SHK48522.1"/>
    <property type="molecule type" value="Genomic_DNA"/>
</dbReference>
<keyword evidence="4" id="KW-0119">Carbohydrate metabolism</keyword>
<dbReference type="PANTHER" id="PTHR43739:SF2">
    <property type="entry name" value="OLIGOXYLOGLUCAN-REDUCING END-SPECIFIC XYLOGLUCANASE-RELATED"/>
    <property type="match status" value="1"/>
</dbReference>
<dbReference type="Proteomes" id="UP000184386">
    <property type="component" value="Unassembled WGS sequence"/>
</dbReference>